<dbReference type="SUPFAM" id="SSF48695">
    <property type="entry name" value="Multiheme cytochromes"/>
    <property type="match status" value="2"/>
</dbReference>
<dbReference type="Proteomes" id="UP000230956">
    <property type="component" value="Unassembled WGS sequence"/>
</dbReference>
<keyword evidence="3" id="KW-0479">Metal-binding</keyword>
<dbReference type="RefSeq" id="WP_286679000.1">
    <property type="nucleotide sequence ID" value="NZ_MNXI01000120.1"/>
</dbReference>
<feature type="compositionally biased region" description="Polar residues" evidence="7">
    <location>
        <begin position="429"/>
        <end position="439"/>
    </location>
</feature>
<dbReference type="PANTHER" id="PTHR35038">
    <property type="entry name" value="DISSIMILATORY SULFITE REDUCTASE SIRA"/>
    <property type="match status" value="1"/>
</dbReference>
<evidence type="ECO:0000256" key="2">
    <source>
        <dbReference type="ARBA" id="ARBA00022617"/>
    </source>
</evidence>
<keyword evidence="4" id="KW-0732">Signal</keyword>
<proteinExistence type="predicted"/>
<evidence type="ECO:0000256" key="7">
    <source>
        <dbReference type="SAM" id="MobiDB-lite"/>
    </source>
</evidence>
<dbReference type="InterPro" id="IPR051829">
    <property type="entry name" value="Multiheme_Cytochr_ET"/>
</dbReference>
<evidence type="ECO:0000256" key="8">
    <source>
        <dbReference type="SAM" id="Phobius"/>
    </source>
</evidence>
<accession>A0A2M7TBU9</accession>
<dbReference type="Gene3D" id="1.10.3820.10">
    <property type="entry name" value="Di-heme elbow motif domain"/>
    <property type="match status" value="1"/>
</dbReference>
<name>A0A2M7TBU9_9ACTN</name>
<organism evidence="9 10">
    <name type="scientific">Candidatus Aquicultor secundus</name>
    <dbReference type="NCBI Taxonomy" id="1973895"/>
    <lineage>
        <taxon>Bacteria</taxon>
        <taxon>Bacillati</taxon>
        <taxon>Actinomycetota</taxon>
        <taxon>Candidatus Aquicultoria</taxon>
        <taxon>Candidatus Aquicultorales</taxon>
        <taxon>Candidatus Aquicultoraceae</taxon>
        <taxon>Candidatus Aquicultor</taxon>
    </lineage>
</organism>
<evidence type="ECO:0000313" key="9">
    <source>
        <dbReference type="EMBL" id="PIZ42705.1"/>
    </source>
</evidence>
<evidence type="ECO:0000256" key="1">
    <source>
        <dbReference type="ARBA" id="ARBA00022448"/>
    </source>
</evidence>
<keyword evidence="5" id="KW-0249">Electron transport</keyword>
<dbReference type="PANTHER" id="PTHR35038:SF6">
    <property type="entry name" value="SURFACE LOCALIZED DECAHEME CYTOCHROME C LIPOPROTEIN"/>
    <property type="match status" value="1"/>
</dbReference>
<keyword evidence="1" id="KW-0813">Transport</keyword>
<keyword evidence="6" id="KW-0408">Iron</keyword>
<evidence type="ECO:0000256" key="4">
    <source>
        <dbReference type="ARBA" id="ARBA00022729"/>
    </source>
</evidence>
<feature type="transmembrane region" description="Helical" evidence="8">
    <location>
        <begin position="40"/>
        <end position="64"/>
    </location>
</feature>
<protein>
    <submittedName>
        <fullName evidence="9">Uncharacterized protein</fullName>
    </submittedName>
</protein>
<keyword evidence="2" id="KW-0349">Heme</keyword>
<dbReference type="Gene3D" id="3.90.10.10">
    <property type="entry name" value="Cytochrome C3"/>
    <property type="match status" value="1"/>
</dbReference>
<keyword evidence="8" id="KW-0472">Membrane</keyword>
<keyword evidence="8" id="KW-1133">Transmembrane helix</keyword>
<reference evidence="10" key="1">
    <citation type="submission" date="2017-09" db="EMBL/GenBank/DDBJ databases">
        <title>Depth-based differentiation of microbial function through sediment-hosted aquifers and enrichment of novel symbionts in the deep terrestrial subsurface.</title>
        <authorList>
            <person name="Probst A.J."/>
            <person name="Ladd B."/>
            <person name="Jarett J.K."/>
            <person name="Geller-Mcgrath D.E."/>
            <person name="Sieber C.M.K."/>
            <person name="Emerson J.B."/>
            <person name="Anantharaman K."/>
            <person name="Thomas B.C."/>
            <person name="Malmstrom R."/>
            <person name="Stieglmeier M."/>
            <person name="Klingl A."/>
            <person name="Woyke T."/>
            <person name="Ryan C.M."/>
            <person name="Banfield J.F."/>
        </authorList>
    </citation>
    <scope>NUCLEOTIDE SEQUENCE [LARGE SCALE GENOMIC DNA]</scope>
</reference>
<dbReference type="InterPro" id="IPR038266">
    <property type="entry name" value="NapC/NirT_cytc_sf"/>
</dbReference>
<feature type="region of interest" description="Disordered" evidence="7">
    <location>
        <begin position="420"/>
        <end position="439"/>
    </location>
</feature>
<dbReference type="InterPro" id="IPR036280">
    <property type="entry name" value="Multihaem_cyt_sf"/>
</dbReference>
<gene>
    <name evidence="9" type="ORF">COY37_00015</name>
</gene>
<evidence type="ECO:0000256" key="6">
    <source>
        <dbReference type="ARBA" id="ARBA00023004"/>
    </source>
</evidence>
<feature type="transmembrane region" description="Helical" evidence="8">
    <location>
        <begin position="88"/>
        <end position="109"/>
    </location>
</feature>
<dbReference type="GO" id="GO:0016491">
    <property type="term" value="F:oxidoreductase activity"/>
    <property type="evidence" value="ECO:0007669"/>
    <property type="project" value="TreeGrafter"/>
</dbReference>
<dbReference type="EMBL" id="PFNG01000001">
    <property type="protein sequence ID" value="PIZ42705.1"/>
    <property type="molecule type" value="Genomic_DNA"/>
</dbReference>
<evidence type="ECO:0000256" key="5">
    <source>
        <dbReference type="ARBA" id="ARBA00022982"/>
    </source>
</evidence>
<evidence type="ECO:0000313" key="10">
    <source>
        <dbReference type="Proteomes" id="UP000230956"/>
    </source>
</evidence>
<evidence type="ECO:0000256" key="3">
    <source>
        <dbReference type="ARBA" id="ARBA00022723"/>
    </source>
</evidence>
<comment type="caution">
    <text evidence="9">The sequence shown here is derived from an EMBL/GenBank/DDBJ whole genome shotgun (WGS) entry which is preliminary data.</text>
</comment>
<dbReference type="AlphaFoldDB" id="A0A2M7TBU9"/>
<sequence>MDPTNSSTAARISLGEMYTKIMKSIADTINSPYSDPAQTILLAGILLVILCFLGIAGYLIYTAIMDHKKPKLPKVVLKREPRAAKERLISMTVMTVLVGAAVIYGFNYLDQPGICTSCHQDKQATESVATKHKGMSCIRCHEGSGITGYVAGKFDYARWAMAYLSGAGAQPQQAQISNDACLSCHRNIPKKTVKRFNIRVSHKEFLAIGESCTSCHASAPHALVNKTDRMSMNKCINCHNSQKASASCTLCHPNQADTNIRTASRGFLRIDVQPLTNCRGCHPPAMWKGECIRCHGLEMPHPPGWKEGSHAKLAFTNRALCDKCHPQPAGMQPAEFPHQGVDGVAKSYFCNKCHEFPAPHGPTQQWIRQHGPAAYAQIPVQTKVCIQCHGDGDPVRNCTNCHGDFCNKCHSDSRHATVSPLFGQGGSIEPSQSDFSRGP</sequence>
<dbReference type="GO" id="GO:0046872">
    <property type="term" value="F:metal ion binding"/>
    <property type="evidence" value="ECO:0007669"/>
    <property type="project" value="UniProtKB-KW"/>
</dbReference>
<keyword evidence="8" id="KW-0812">Transmembrane</keyword>